<gene>
    <name evidence="4" type="ORF">GDO78_007397</name>
</gene>
<feature type="repeat" description="WD" evidence="3">
    <location>
        <begin position="201"/>
        <end position="239"/>
    </location>
</feature>
<dbReference type="AlphaFoldDB" id="A0A8J6FGJ5"/>
<evidence type="ECO:0008006" key="6">
    <source>
        <dbReference type="Google" id="ProtNLM"/>
    </source>
</evidence>
<dbReference type="PROSITE" id="PS50082">
    <property type="entry name" value="WD_REPEATS_2"/>
    <property type="match status" value="2"/>
</dbReference>
<dbReference type="Pfam" id="PF00400">
    <property type="entry name" value="WD40"/>
    <property type="match status" value="1"/>
</dbReference>
<proteinExistence type="predicted"/>
<keyword evidence="5" id="KW-1185">Reference proteome</keyword>
<dbReference type="Gene3D" id="2.130.10.10">
    <property type="entry name" value="YVTN repeat-like/Quinoprotein amine dehydrogenase"/>
    <property type="match status" value="2"/>
</dbReference>
<organism evidence="4 5">
    <name type="scientific">Eleutherodactylus coqui</name>
    <name type="common">Puerto Rican coqui</name>
    <dbReference type="NCBI Taxonomy" id="57060"/>
    <lineage>
        <taxon>Eukaryota</taxon>
        <taxon>Metazoa</taxon>
        <taxon>Chordata</taxon>
        <taxon>Craniata</taxon>
        <taxon>Vertebrata</taxon>
        <taxon>Euteleostomi</taxon>
        <taxon>Amphibia</taxon>
        <taxon>Batrachia</taxon>
        <taxon>Anura</taxon>
        <taxon>Neobatrachia</taxon>
        <taxon>Hyloidea</taxon>
        <taxon>Eleutherodactylidae</taxon>
        <taxon>Eleutherodactylinae</taxon>
        <taxon>Eleutherodactylus</taxon>
        <taxon>Eleutherodactylus</taxon>
    </lineage>
</organism>
<reference evidence="4" key="1">
    <citation type="thesis" date="2020" institute="ProQuest LLC" country="789 East Eisenhower Parkway, Ann Arbor, MI, USA">
        <title>Comparative Genomics and Chromosome Evolution.</title>
        <authorList>
            <person name="Mudd A.B."/>
        </authorList>
    </citation>
    <scope>NUCLEOTIDE SEQUENCE</scope>
    <source>
        <strain evidence="4">HN-11 Male</strain>
        <tissue evidence="4">Kidney and liver</tissue>
    </source>
</reference>
<dbReference type="Proteomes" id="UP000770717">
    <property type="component" value="Unassembled WGS sequence"/>
</dbReference>
<dbReference type="PANTHER" id="PTHR19854:SF1">
    <property type="entry name" value="GUANINE NUCLEOTIDE-BINDING PROTEIN SUBUNIT BETA-LIKE PROTEIN 1"/>
    <property type="match status" value="1"/>
</dbReference>
<dbReference type="InterPro" id="IPR036322">
    <property type="entry name" value="WD40_repeat_dom_sf"/>
</dbReference>
<protein>
    <recommendedName>
        <fullName evidence="6">Guanine nucleotide-binding protein subunit beta-like protein 1</fullName>
    </recommendedName>
</protein>
<evidence type="ECO:0000256" key="1">
    <source>
        <dbReference type="ARBA" id="ARBA00022574"/>
    </source>
</evidence>
<dbReference type="InterPro" id="IPR015943">
    <property type="entry name" value="WD40/YVTN_repeat-like_dom_sf"/>
</dbReference>
<dbReference type="PROSITE" id="PS50294">
    <property type="entry name" value="WD_REPEATS_REGION"/>
    <property type="match status" value="1"/>
</dbReference>
<comment type="caution">
    <text evidence="4">The sequence shown here is derived from an EMBL/GenBank/DDBJ whole genome shotgun (WGS) entry which is preliminary data.</text>
</comment>
<evidence type="ECO:0000313" key="5">
    <source>
        <dbReference type="Proteomes" id="UP000770717"/>
    </source>
</evidence>
<dbReference type="InterPro" id="IPR001680">
    <property type="entry name" value="WD40_rpt"/>
</dbReference>
<dbReference type="SUPFAM" id="SSF50978">
    <property type="entry name" value="WD40 repeat-like"/>
    <property type="match status" value="1"/>
</dbReference>
<dbReference type="OrthoDB" id="7668193at2759"/>
<keyword evidence="2" id="KW-0677">Repeat</keyword>
<keyword evidence="1 3" id="KW-0853">WD repeat</keyword>
<accession>A0A8J6FGJ5</accession>
<dbReference type="EMBL" id="WNTK01000003">
    <property type="protein sequence ID" value="KAG9487517.1"/>
    <property type="molecule type" value="Genomic_DNA"/>
</dbReference>
<name>A0A8J6FGJ5_ELECQ</name>
<dbReference type="PANTHER" id="PTHR19854">
    <property type="entry name" value="TRANSDUCIN BETA-LIKE 3"/>
    <property type="match status" value="1"/>
</dbReference>
<evidence type="ECO:0000256" key="2">
    <source>
        <dbReference type="ARBA" id="ARBA00022737"/>
    </source>
</evidence>
<evidence type="ECO:0000313" key="4">
    <source>
        <dbReference type="EMBL" id="KAG9487517.1"/>
    </source>
</evidence>
<sequence length="326" mass="36730">MTLPSPDPKFDLRGIGAQVNCLHFSCNVPKPCQPLLFSGSSIGEIHVWNLSTRRAESVLNGHGGNSVFWIHTLPDRERLMSQGRDLQICMWNLAEGRKEVTESIPVGSVGFCNCSLLNTERSLLAMPGIESSQVYVMDMESKKIISSMTPTADCRWGMAMCMKLWQPNSGSSPLLFVGYEDGSIALWNVLEHRLMSSHIFHKEPVMSLDFDCENARGVSGSSENILNVWRLDEQQYLKTYKEQEIVNPGIADVKIRQDRKILATAGWDYRVRIFGWKKVKPLAVLQYHSATVHSVSFSDHTIPEERLLAAGSKDQRISLWSIYPQT</sequence>
<feature type="repeat" description="WD" evidence="3">
    <location>
        <begin position="285"/>
        <end position="326"/>
    </location>
</feature>
<dbReference type="SMART" id="SM00320">
    <property type="entry name" value="WD40"/>
    <property type="match status" value="6"/>
</dbReference>
<evidence type="ECO:0000256" key="3">
    <source>
        <dbReference type="PROSITE-ProRule" id="PRU00221"/>
    </source>
</evidence>